<evidence type="ECO:0000313" key="2">
    <source>
        <dbReference type="Proteomes" id="UP000772434"/>
    </source>
</evidence>
<dbReference type="Proteomes" id="UP000772434">
    <property type="component" value="Unassembled WGS sequence"/>
</dbReference>
<reference evidence="1" key="1">
    <citation type="submission" date="2020-11" db="EMBL/GenBank/DDBJ databases">
        <authorList>
            <consortium name="DOE Joint Genome Institute"/>
            <person name="Ahrendt S."/>
            <person name="Riley R."/>
            <person name="Andreopoulos W."/>
            <person name="Labutti K."/>
            <person name="Pangilinan J."/>
            <person name="Ruiz-Duenas F.J."/>
            <person name="Barrasa J.M."/>
            <person name="Sanchez-Garcia M."/>
            <person name="Camarero S."/>
            <person name="Miyauchi S."/>
            <person name="Serrano A."/>
            <person name="Linde D."/>
            <person name="Babiker R."/>
            <person name="Drula E."/>
            <person name="Ayuso-Fernandez I."/>
            <person name="Pacheco R."/>
            <person name="Padilla G."/>
            <person name="Ferreira P."/>
            <person name="Barriuso J."/>
            <person name="Kellner H."/>
            <person name="Castanera R."/>
            <person name="Alfaro M."/>
            <person name="Ramirez L."/>
            <person name="Pisabarro A.G."/>
            <person name="Kuo A."/>
            <person name="Tritt A."/>
            <person name="Lipzen A."/>
            <person name="He G."/>
            <person name="Yan M."/>
            <person name="Ng V."/>
            <person name="Cullen D."/>
            <person name="Martin F."/>
            <person name="Rosso M.-N."/>
            <person name="Henrissat B."/>
            <person name="Hibbett D."/>
            <person name="Martinez A.T."/>
            <person name="Grigoriev I.V."/>
        </authorList>
    </citation>
    <scope>NUCLEOTIDE SEQUENCE</scope>
    <source>
        <strain evidence="1">AH 40177</strain>
    </source>
</reference>
<evidence type="ECO:0000313" key="1">
    <source>
        <dbReference type="EMBL" id="KAF9073910.1"/>
    </source>
</evidence>
<comment type="caution">
    <text evidence="1">The sequence shown here is derived from an EMBL/GenBank/DDBJ whole genome shotgun (WGS) entry which is preliminary data.</text>
</comment>
<gene>
    <name evidence="1" type="ORF">BDP27DRAFT_1416608</name>
</gene>
<name>A0A9P5Q470_9AGAR</name>
<keyword evidence="2" id="KW-1185">Reference proteome</keyword>
<protein>
    <submittedName>
        <fullName evidence="1">Uncharacterized protein</fullName>
    </submittedName>
</protein>
<dbReference type="EMBL" id="JADNRY010000015">
    <property type="protein sequence ID" value="KAF9073910.1"/>
    <property type="molecule type" value="Genomic_DNA"/>
</dbReference>
<accession>A0A9P5Q470</accession>
<organism evidence="1 2">
    <name type="scientific">Rhodocollybia butyracea</name>
    <dbReference type="NCBI Taxonomy" id="206335"/>
    <lineage>
        <taxon>Eukaryota</taxon>
        <taxon>Fungi</taxon>
        <taxon>Dikarya</taxon>
        <taxon>Basidiomycota</taxon>
        <taxon>Agaricomycotina</taxon>
        <taxon>Agaricomycetes</taxon>
        <taxon>Agaricomycetidae</taxon>
        <taxon>Agaricales</taxon>
        <taxon>Marasmiineae</taxon>
        <taxon>Omphalotaceae</taxon>
        <taxon>Rhodocollybia</taxon>
    </lineage>
</organism>
<sequence length="159" mass="17410">MTGACTNQMEVNLSLLQRLGSIPPLNMGPSASTSDVIAMDQDYDMSPPPQFATRPYLVTELDASERPPKHRKTGTSASRSPIIHYGIPGSVTWFMRLDNAATPLTFPYHIAHMGHTRRQVSLFFSSPAQAGLFVNAWNRHCALIVNNAAFNVALQPASE</sequence>
<dbReference type="AlphaFoldDB" id="A0A9P5Q470"/>
<proteinExistence type="predicted"/>